<dbReference type="EC" id="1.2.1.3" evidence="3"/>
<dbReference type="SUPFAM" id="SSF53720">
    <property type="entry name" value="ALDH-like"/>
    <property type="match status" value="1"/>
</dbReference>
<comment type="caution">
    <text evidence="8">The sequence shown here is derived from an EMBL/GenBank/DDBJ whole genome shotgun (WGS) entry which is preliminary data.</text>
</comment>
<evidence type="ECO:0000256" key="4">
    <source>
        <dbReference type="ARBA" id="ARBA00049194"/>
    </source>
</evidence>
<dbReference type="Pfam" id="PF00171">
    <property type="entry name" value="Aldedh"/>
    <property type="match status" value="1"/>
</dbReference>
<comment type="similarity">
    <text evidence="1 6">Belongs to the aldehyde dehydrogenase family.</text>
</comment>
<evidence type="ECO:0000256" key="1">
    <source>
        <dbReference type="ARBA" id="ARBA00009986"/>
    </source>
</evidence>
<evidence type="ECO:0000256" key="2">
    <source>
        <dbReference type="ARBA" id="ARBA00023002"/>
    </source>
</evidence>
<reference evidence="8 9" key="1">
    <citation type="submission" date="2024-10" db="EMBL/GenBank/DDBJ databases">
        <title>The Natural Products Discovery Center: Release of the First 8490 Sequenced Strains for Exploring Actinobacteria Biosynthetic Diversity.</title>
        <authorList>
            <person name="Kalkreuter E."/>
            <person name="Kautsar S.A."/>
            <person name="Yang D."/>
            <person name="Bader C.D."/>
            <person name="Teijaro C.N."/>
            <person name="Fluegel L."/>
            <person name="Davis C.M."/>
            <person name="Simpson J.R."/>
            <person name="Lauterbach L."/>
            <person name="Steele A.D."/>
            <person name="Gui C."/>
            <person name="Meng S."/>
            <person name="Li G."/>
            <person name="Viehrig K."/>
            <person name="Ye F."/>
            <person name="Su P."/>
            <person name="Kiefer A.F."/>
            <person name="Nichols A."/>
            <person name="Cepeda A.J."/>
            <person name="Yan W."/>
            <person name="Fan B."/>
            <person name="Jiang Y."/>
            <person name="Adhikari A."/>
            <person name="Zheng C.-J."/>
            <person name="Schuster L."/>
            <person name="Cowan T.M."/>
            <person name="Smanski M.J."/>
            <person name="Chevrette M.G."/>
            <person name="De Carvalho L.P.S."/>
            <person name="Shen B."/>
        </authorList>
    </citation>
    <scope>NUCLEOTIDE SEQUENCE [LARGE SCALE GENOMIC DNA]</scope>
    <source>
        <strain evidence="8 9">NPDC053399</strain>
    </source>
</reference>
<evidence type="ECO:0000256" key="6">
    <source>
        <dbReference type="RuleBase" id="RU003345"/>
    </source>
</evidence>
<evidence type="ECO:0000256" key="5">
    <source>
        <dbReference type="PROSITE-ProRule" id="PRU10007"/>
    </source>
</evidence>
<name>A0ABW8CI56_9ACTN</name>
<dbReference type="InterPro" id="IPR016163">
    <property type="entry name" value="Ald_DH_C"/>
</dbReference>
<dbReference type="PROSITE" id="PS00070">
    <property type="entry name" value="ALDEHYDE_DEHYDR_CYS"/>
    <property type="match status" value="1"/>
</dbReference>
<dbReference type="CDD" id="cd07138">
    <property type="entry name" value="ALDH_CddD_SSP0762"/>
    <property type="match status" value="1"/>
</dbReference>
<proteinExistence type="inferred from homology"/>
<evidence type="ECO:0000313" key="9">
    <source>
        <dbReference type="Proteomes" id="UP001614394"/>
    </source>
</evidence>
<comment type="catalytic activity">
    <reaction evidence="4">
        <text>an aldehyde + NAD(+) + H2O = a carboxylate + NADH + 2 H(+)</text>
        <dbReference type="Rhea" id="RHEA:16185"/>
        <dbReference type="ChEBI" id="CHEBI:15377"/>
        <dbReference type="ChEBI" id="CHEBI:15378"/>
        <dbReference type="ChEBI" id="CHEBI:17478"/>
        <dbReference type="ChEBI" id="CHEBI:29067"/>
        <dbReference type="ChEBI" id="CHEBI:57540"/>
        <dbReference type="ChEBI" id="CHEBI:57945"/>
        <dbReference type="EC" id="1.2.1.3"/>
    </reaction>
</comment>
<dbReference type="RefSeq" id="WP_399656208.1">
    <property type="nucleotide sequence ID" value="NZ_JBITYG010000012.1"/>
</dbReference>
<accession>A0ABW8CI56</accession>
<keyword evidence="2 6" id="KW-0560">Oxidoreductase</keyword>
<dbReference type="PROSITE" id="PS00687">
    <property type="entry name" value="ALDEHYDE_DEHYDR_GLU"/>
    <property type="match status" value="1"/>
</dbReference>
<sequence>MGQPVTHHIRSRLDTERRHFWIGGAWQPPACGPGGPHTVVADPTGREAVGRVPQGTPEDVSAAVAAARAAFPAWAAAEAGTRRELLAAVARGILDREAEFAAVISAEMGAPVDNALHVQTRLAAEVFQSYADLLADHAWEQRIGTSQIVQEPVGVVAAITPWNYPLYLIAAKVAAALAAGCTVVLKPSCDAPLNAFLLAGIFAEVCPALGVPGGVFNLVTGSGAVVGAALSSHSDVDAVSFTGSTGAGRSVAASAAGTVKRVGLELGGKSARVILVDEPDGTTVQDLEGAVRMALSDAFYNSGQTCTACSRVLVPDAVYDRAVALAAEEAGRWELGDPAVAGDHLGPVATPRQYAGVLAHIEQGVAEGARLVIGGKAPPDRTPTGLGAGHWILPTVFADVTNDMVIAREEIFGPVVCFLRYRDEQEAVRIANDSIYGLAGAVWCTDRLRAERFARQIRAGLVTVNSGQFNVLAPTGGYKQSGIGRELGTAGLHEFTETKTIQW</sequence>
<gene>
    <name evidence="8" type="ORF">ACIGXA_33780</name>
</gene>
<feature type="domain" description="Aldehyde dehydrogenase" evidence="7">
    <location>
        <begin position="39"/>
        <end position="501"/>
    </location>
</feature>
<dbReference type="PANTHER" id="PTHR42804">
    <property type="entry name" value="ALDEHYDE DEHYDROGENASE"/>
    <property type="match status" value="1"/>
</dbReference>
<dbReference type="InterPro" id="IPR016161">
    <property type="entry name" value="Ald_DH/histidinol_DH"/>
</dbReference>
<organism evidence="8 9">
    <name type="scientific">Streptomyces fildesensis</name>
    <dbReference type="NCBI Taxonomy" id="375757"/>
    <lineage>
        <taxon>Bacteria</taxon>
        <taxon>Bacillati</taxon>
        <taxon>Actinomycetota</taxon>
        <taxon>Actinomycetes</taxon>
        <taxon>Kitasatosporales</taxon>
        <taxon>Streptomycetaceae</taxon>
        <taxon>Streptomyces</taxon>
    </lineage>
</organism>
<dbReference type="Gene3D" id="3.40.309.10">
    <property type="entry name" value="Aldehyde Dehydrogenase, Chain A, domain 2"/>
    <property type="match status" value="1"/>
</dbReference>
<dbReference type="InterPro" id="IPR015590">
    <property type="entry name" value="Aldehyde_DH_dom"/>
</dbReference>
<keyword evidence="9" id="KW-1185">Reference proteome</keyword>
<evidence type="ECO:0000259" key="7">
    <source>
        <dbReference type="Pfam" id="PF00171"/>
    </source>
</evidence>
<dbReference type="PANTHER" id="PTHR42804:SF1">
    <property type="entry name" value="ALDEHYDE DEHYDROGENASE-RELATED"/>
    <property type="match status" value="1"/>
</dbReference>
<dbReference type="EMBL" id="JBITYG010000012">
    <property type="protein sequence ID" value="MFI9105492.1"/>
    <property type="molecule type" value="Genomic_DNA"/>
</dbReference>
<evidence type="ECO:0000256" key="3">
    <source>
        <dbReference type="ARBA" id="ARBA00024226"/>
    </source>
</evidence>
<dbReference type="InterPro" id="IPR029510">
    <property type="entry name" value="Ald_DH_CS_GLU"/>
</dbReference>
<feature type="active site" evidence="5">
    <location>
        <position position="265"/>
    </location>
</feature>
<evidence type="ECO:0000313" key="8">
    <source>
        <dbReference type="EMBL" id="MFI9105492.1"/>
    </source>
</evidence>
<dbReference type="Gene3D" id="3.40.605.10">
    <property type="entry name" value="Aldehyde Dehydrogenase, Chain A, domain 1"/>
    <property type="match status" value="1"/>
</dbReference>
<dbReference type="Proteomes" id="UP001614394">
    <property type="component" value="Unassembled WGS sequence"/>
</dbReference>
<dbReference type="InterPro" id="IPR016162">
    <property type="entry name" value="Ald_DH_N"/>
</dbReference>
<protein>
    <recommendedName>
        <fullName evidence="3">aldehyde dehydrogenase (NAD(+))</fullName>
        <ecNumber evidence="3">1.2.1.3</ecNumber>
    </recommendedName>
</protein>
<dbReference type="InterPro" id="IPR016160">
    <property type="entry name" value="Ald_DH_CS_CYS"/>
</dbReference>